<evidence type="ECO:0000313" key="2">
    <source>
        <dbReference type="EMBL" id="KAH9384523.1"/>
    </source>
</evidence>
<gene>
    <name evidence="2" type="ORF">HPB48_026531</name>
</gene>
<accession>A0A9J6H9Z2</accession>
<proteinExistence type="predicted"/>
<sequence length="92" mass="9603">MPSDSSPQVTGAAASDRFSRDPPATSSVCGPSAYRTLLPTLPTGKLSENALFLHGDPSARPYGVDDFASALKNITDFRQSNVSAPSNTTTSE</sequence>
<dbReference type="Proteomes" id="UP000821853">
    <property type="component" value="Unassembled WGS sequence"/>
</dbReference>
<reference evidence="2 3" key="1">
    <citation type="journal article" date="2020" name="Cell">
        <title>Large-Scale Comparative Analyses of Tick Genomes Elucidate Their Genetic Diversity and Vector Capacities.</title>
        <authorList>
            <consortium name="Tick Genome and Microbiome Consortium (TIGMIC)"/>
            <person name="Jia N."/>
            <person name="Wang J."/>
            <person name="Shi W."/>
            <person name="Du L."/>
            <person name="Sun Y."/>
            <person name="Zhan W."/>
            <person name="Jiang J.F."/>
            <person name="Wang Q."/>
            <person name="Zhang B."/>
            <person name="Ji P."/>
            <person name="Bell-Sakyi L."/>
            <person name="Cui X.M."/>
            <person name="Yuan T.T."/>
            <person name="Jiang B.G."/>
            <person name="Yang W.F."/>
            <person name="Lam T.T."/>
            <person name="Chang Q.C."/>
            <person name="Ding S.J."/>
            <person name="Wang X.J."/>
            <person name="Zhu J.G."/>
            <person name="Ruan X.D."/>
            <person name="Zhao L."/>
            <person name="Wei J.T."/>
            <person name="Ye R.Z."/>
            <person name="Que T.C."/>
            <person name="Du C.H."/>
            <person name="Zhou Y.H."/>
            <person name="Cheng J.X."/>
            <person name="Dai P.F."/>
            <person name="Guo W.B."/>
            <person name="Han X.H."/>
            <person name="Huang E.J."/>
            <person name="Li L.F."/>
            <person name="Wei W."/>
            <person name="Gao Y.C."/>
            <person name="Liu J.Z."/>
            <person name="Shao H.Z."/>
            <person name="Wang X."/>
            <person name="Wang C.C."/>
            <person name="Yang T.C."/>
            <person name="Huo Q.B."/>
            <person name="Li W."/>
            <person name="Chen H.Y."/>
            <person name="Chen S.E."/>
            <person name="Zhou L.G."/>
            <person name="Ni X.B."/>
            <person name="Tian J.H."/>
            <person name="Sheng Y."/>
            <person name="Liu T."/>
            <person name="Pan Y.S."/>
            <person name="Xia L.Y."/>
            <person name="Li J."/>
            <person name="Zhao F."/>
            <person name="Cao W.C."/>
        </authorList>
    </citation>
    <scope>NUCLEOTIDE SEQUENCE [LARGE SCALE GENOMIC DNA]</scope>
    <source>
        <strain evidence="2">HaeL-2018</strain>
    </source>
</reference>
<keyword evidence="3" id="KW-1185">Reference proteome</keyword>
<feature type="region of interest" description="Disordered" evidence="1">
    <location>
        <begin position="1"/>
        <end position="34"/>
    </location>
</feature>
<dbReference type="VEuPathDB" id="VectorBase:HLOH_064618"/>
<name>A0A9J6H9Z2_HAELO</name>
<organism evidence="2 3">
    <name type="scientific">Haemaphysalis longicornis</name>
    <name type="common">Bush tick</name>
    <dbReference type="NCBI Taxonomy" id="44386"/>
    <lineage>
        <taxon>Eukaryota</taxon>
        <taxon>Metazoa</taxon>
        <taxon>Ecdysozoa</taxon>
        <taxon>Arthropoda</taxon>
        <taxon>Chelicerata</taxon>
        <taxon>Arachnida</taxon>
        <taxon>Acari</taxon>
        <taxon>Parasitiformes</taxon>
        <taxon>Ixodida</taxon>
        <taxon>Ixodoidea</taxon>
        <taxon>Ixodidae</taxon>
        <taxon>Haemaphysalinae</taxon>
        <taxon>Haemaphysalis</taxon>
    </lineage>
</organism>
<dbReference type="AlphaFoldDB" id="A0A9J6H9Z2"/>
<dbReference type="OrthoDB" id="6494660at2759"/>
<comment type="caution">
    <text evidence="2">The sequence shown here is derived from an EMBL/GenBank/DDBJ whole genome shotgun (WGS) entry which is preliminary data.</text>
</comment>
<protein>
    <submittedName>
        <fullName evidence="2">Uncharacterized protein</fullName>
    </submittedName>
</protein>
<dbReference type="EMBL" id="JABSTR010002639">
    <property type="protein sequence ID" value="KAH9384523.1"/>
    <property type="molecule type" value="Genomic_DNA"/>
</dbReference>
<evidence type="ECO:0000256" key="1">
    <source>
        <dbReference type="SAM" id="MobiDB-lite"/>
    </source>
</evidence>
<evidence type="ECO:0000313" key="3">
    <source>
        <dbReference type="Proteomes" id="UP000821853"/>
    </source>
</evidence>